<dbReference type="Pfam" id="PF00646">
    <property type="entry name" value="F-box"/>
    <property type="match status" value="1"/>
</dbReference>
<dbReference type="InterPro" id="IPR036047">
    <property type="entry name" value="F-box-like_dom_sf"/>
</dbReference>
<protein>
    <recommendedName>
        <fullName evidence="1">F-box domain-containing protein</fullName>
    </recommendedName>
</protein>
<dbReference type="SUPFAM" id="SSF81383">
    <property type="entry name" value="F-box domain"/>
    <property type="match status" value="1"/>
</dbReference>
<dbReference type="STRING" id="81985.R0HCV4"/>
<dbReference type="KEGG" id="crb:17884642"/>
<evidence type="ECO:0000313" key="2">
    <source>
        <dbReference type="EMBL" id="EOA22870.1"/>
    </source>
</evidence>
<proteinExistence type="predicted"/>
<organism evidence="2 3">
    <name type="scientific">Capsella rubella</name>
    <dbReference type="NCBI Taxonomy" id="81985"/>
    <lineage>
        <taxon>Eukaryota</taxon>
        <taxon>Viridiplantae</taxon>
        <taxon>Streptophyta</taxon>
        <taxon>Embryophyta</taxon>
        <taxon>Tracheophyta</taxon>
        <taxon>Spermatophyta</taxon>
        <taxon>Magnoliopsida</taxon>
        <taxon>eudicotyledons</taxon>
        <taxon>Gunneridae</taxon>
        <taxon>Pentapetalae</taxon>
        <taxon>rosids</taxon>
        <taxon>malvids</taxon>
        <taxon>Brassicales</taxon>
        <taxon>Brassicaceae</taxon>
        <taxon>Camelineae</taxon>
        <taxon>Capsella</taxon>
    </lineage>
</organism>
<dbReference type="PANTHER" id="PTHR31672:SF13">
    <property type="entry name" value="F-BOX PROTEIN CPR30-LIKE"/>
    <property type="match status" value="1"/>
</dbReference>
<dbReference type="OrthoDB" id="1086018at2759"/>
<reference evidence="3" key="1">
    <citation type="journal article" date="2013" name="Nat. Genet.">
        <title>The Capsella rubella genome and the genomic consequences of rapid mating system evolution.</title>
        <authorList>
            <person name="Slotte T."/>
            <person name="Hazzouri K.M."/>
            <person name="Agren J.A."/>
            <person name="Koenig D."/>
            <person name="Maumus F."/>
            <person name="Guo Y.L."/>
            <person name="Steige K."/>
            <person name="Platts A.E."/>
            <person name="Escobar J.S."/>
            <person name="Newman L.K."/>
            <person name="Wang W."/>
            <person name="Mandakova T."/>
            <person name="Vello E."/>
            <person name="Smith L.M."/>
            <person name="Henz S.R."/>
            <person name="Steffen J."/>
            <person name="Takuno S."/>
            <person name="Brandvain Y."/>
            <person name="Coop G."/>
            <person name="Andolfatto P."/>
            <person name="Hu T.T."/>
            <person name="Blanchette M."/>
            <person name="Clark R.M."/>
            <person name="Quesneville H."/>
            <person name="Nordborg M."/>
            <person name="Gaut B.S."/>
            <person name="Lysak M.A."/>
            <person name="Jenkins J."/>
            <person name="Grimwood J."/>
            <person name="Chapman J."/>
            <person name="Prochnik S."/>
            <person name="Shu S."/>
            <person name="Rokhsar D."/>
            <person name="Schmutz J."/>
            <person name="Weigel D."/>
            <person name="Wright S.I."/>
        </authorList>
    </citation>
    <scope>NUCLEOTIDE SEQUENCE [LARGE SCALE GENOMIC DNA]</scope>
    <source>
        <strain evidence="3">cv. Monte Gargano</strain>
    </source>
</reference>
<keyword evidence="3" id="KW-1185">Reference proteome</keyword>
<dbReference type="Gene3D" id="1.20.1280.50">
    <property type="match status" value="1"/>
</dbReference>
<dbReference type="PROSITE" id="PS50181">
    <property type="entry name" value="FBOX"/>
    <property type="match status" value="1"/>
</dbReference>
<dbReference type="EMBL" id="KB870810">
    <property type="protein sequence ID" value="EOA22870.1"/>
    <property type="molecule type" value="Genomic_DNA"/>
</dbReference>
<dbReference type="InterPro" id="IPR050796">
    <property type="entry name" value="SCF_F-box_component"/>
</dbReference>
<dbReference type="InterPro" id="IPR006527">
    <property type="entry name" value="F-box-assoc_dom_typ1"/>
</dbReference>
<dbReference type="NCBIfam" id="TIGR01640">
    <property type="entry name" value="F_box_assoc_1"/>
    <property type="match status" value="1"/>
</dbReference>
<dbReference type="SMART" id="SM00256">
    <property type="entry name" value="FBOX"/>
    <property type="match status" value="1"/>
</dbReference>
<dbReference type="CDD" id="cd22157">
    <property type="entry name" value="F-box_AtFBW1-like"/>
    <property type="match status" value="1"/>
</dbReference>
<dbReference type="Proteomes" id="UP000029121">
    <property type="component" value="Unassembled WGS sequence"/>
</dbReference>
<evidence type="ECO:0000313" key="3">
    <source>
        <dbReference type="Proteomes" id="UP000029121"/>
    </source>
</evidence>
<dbReference type="Pfam" id="PF07734">
    <property type="entry name" value="FBA_1"/>
    <property type="match status" value="1"/>
</dbReference>
<accession>R0HCV4</accession>
<dbReference type="InterPro" id="IPR001810">
    <property type="entry name" value="F-box_dom"/>
</dbReference>
<dbReference type="InterPro" id="IPR017451">
    <property type="entry name" value="F-box-assoc_interact_dom"/>
</dbReference>
<sequence>MSSSKRLSRWLPHELIEEILIRTHVKSLHRFKSTCKQWYDLISDKRFMYDHLDRSPQRLIRIDNHQTVQIIDPVTGIISDSPVPDMFRSPYSIAFMVHCDGLMLCMCYQTGIHLGVWNPVTRKIKWVEPLDSYTDTDYFGIGYGNTCRDNYKILRLSGPLSFEDPAQYEIYEFKSDSWRTLDASKFIYFVVDTQGRGMSVKGNMYWIAENENRQYCILSFDFSMETFKNVCVCPPLRGNRPLGCFSGDRLSLLLQHVQPDDFEVPTDIEVWVTNKLSDGVVSFTKYFNVTSPHLPLLLSHTDMARPGYAIGNHKNIMAWCDIYLEEDGEWYTCITLYHIDQGGIRKQIETGRYADVSTRYYDQFICSYVYVPSSVSVPE</sequence>
<feature type="domain" description="F-box" evidence="1">
    <location>
        <begin position="11"/>
        <end position="52"/>
    </location>
</feature>
<gene>
    <name evidence="2" type="ORF">CARUB_v10003601mg</name>
</gene>
<name>R0HCV4_9BRAS</name>
<dbReference type="PANTHER" id="PTHR31672">
    <property type="entry name" value="BNACNNG10540D PROTEIN"/>
    <property type="match status" value="1"/>
</dbReference>
<evidence type="ECO:0000259" key="1">
    <source>
        <dbReference type="PROSITE" id="PS50181"/>
    </source>
</evidence>
<dbReference type="AlphaFoldDB" id="R0HCV4"/>